<evidence type="ECO:0000313" key="6">
    <source>
        <dbReference type="Proteomes" id="UP000003195"/>
    </source>
</evidence>
<feature type="site" description="Transition state stabilizer" evidence="3">
    <location>
        <position position="158"/>
    </location>
</feature>
<dbReference type="NCBIfam" id="TIGR00524">
    <property type="entry name" value="eIF-2B_rel"/>
    <property type="match status" value="1"/>
</dbReference>
<dbReference type="Pfam" id="PF01008">
    <property type="entry name" value="IF-2B"/>
    <property type="match status" value="1"/>
</dbReference>
<evidence type="ECO:0000256" key="2">
    <source>
        <dbReference type="ARBA" id="ARBA00052401"/>
    </source>
</evidence>
<protein>
    <recommendedName>
        <fullName evidence="3">Methylthioribose-1-phosphate isomerase</fullName>
        <shortName evidence="3">M1Pi</shortName>
        <shortName evidence="3">MTR-1-P isomerase</shortName>
        <ecNumber evidence="3">5.3.1.23</ecNumber>
    </recommendedName>
    <alternativeName>
        <fullName evidence="3">S-methyl-5-thioribose-1-phosphate isomerase</fullName>
    </alternativeName>
</protein>
<comment type="caution">
    <text evidence="5">The sequence shown here is derived from an EMBL/GenBank/DDBJ whole genome shotgun (WGS) entry which is preliminary data.</text>
</comment>
<comment type="function">
    <text evidence="3">Catalyzes the interconversion of methylthioribose-1-phosphate (MTR-1-P) into methylthioribulose-1-phosphate (MTRu-1-P).</text>
</comment>
<feature type="transmembrane region" description="Helical" evidence="4">
    <location>
        <begin position="41"/>
        <end position="62"/>
    </location>
</feature>
<keyword evidence="3" id="KW-0486">Methionine biosynthesis</keyword>
<feature type="binding site" evidence="3">
    <location>
        <begin position="44"/>
        <end position="46"/>
    </location>
    <ligand>
        <name>substrate</name>
    </ligand>
</feature>
<accession>E2ZCI9</accession>
<dbReference type="EC" id="5.3.1.23" evidence="3"/>
<dbReference type="NCBIfam" id="NF004326">
    <property type="entry name" value="PRK05720.1"/>
    <property type="match status" value="1"/>
</dbReference>
<dbReference type="PANTHER" id="PTHR43475:SF1">
    <property type="entry name" value="METHYLTHIORIBOSE-1-PHOSPHATE ISOMERASE"/>
    <property type="match status" value="1"/>
</dbReference>
<keyword evidence="1 3" id="KW-0413">Isomerase</keyword>
<comment type="similarity">
    <text evidence="3">Belongs to the EIF-2B alpha/beta/delta subunits family. MtnA subfamily.</text>
</comment>
<dbReference type="InterPro" id="IPR000649">
    <property type="entry name" value="IF-2B-related"/>
</dbReference>
<gene>
    <name evidence="3 5" type="primary">mtnA</name>
    <name evidence="5" type="ORF">HMPREF9429_01361</name>
</gene>
<keyword evidence="4" id="KW-0472">Membrane</keyword>
<evidence type="ECO:0000313" key="5">
    <source>
        <dbReference type="EMBL" id="EFQ04176.1"/>
    </source>
</evidence>
<feature type="binding site" evidence="3">
    <location>
        <position position="85"/>
    </location>
    <ligand>
        <name>substrate</name>
    </ligand>
</feature>
<name>E2ZCI9_9FIRM</name>
<feature type="active site" description="Proton donor" evidence="3">
    <location>
        <position position="238"/>
    </location>
</feature>
<dbReference type="GO" id="GO:0019509">
    <property type="term" value="P:L-methionine salvage from methylthioadenosine"/>
    <property type="evidence" value="ECO:0007669"/>
    <property type="project" value="UniProtKB-UniRule"/>
</dbReference>
<feature type="binding site" evidence="3">
    <location>
        <begin position="248"/>
        <end position="249"/>
    </location>
    <ligand>
        <name>substrate</name>
    </ligand>
</feature>
<dbReference type="HAMAP" id="MF_01678">
    <property type="entry name" value="Salvage_MtnA"/>
    <property type="match status" value="1"/>
</dbReference>
<dbReference type="InterPro" id="IPR027363">
    <property type="entry name" value="M1Pi_N"/>
</dbReference>
<dbReference type="InterPro" id="IPR011559">
    <property type="entry name" value="Initiation_fac_2B_a/b/d"/>
</dbReference>
<dbReference type="RefSeq" id="WP_006942535.1">
    <property type="nucleotide sequence ID" value="NZ_GL538208.1"/>
</dbReference>
<dbReference type="FunFam" id="3.40.50.10470:FF:000006">
    <property type="entry name" value="Methylthioribose-1-phosphate isomerase"/>
    <property type="match status" value="1"/>
</dbReference>
<keyword evidence="4" id="KW-1133">Transmembrane helix</keyword>
<dbReference type="OrthoDB" id="9803436at2"/>
<dbReference type="GO" id="GO:0046523">
    <property type="term" value="F:S-methyl-5-thioribose-1-phosphate isomerase activity"/>
    <property type="evidence" value="ECO:0007669"/>
    <property type="project" value="UniProtKB-UniRule"/>
</dbReference>
<dbReference type="STRING" id="706434.HMPREF9429_01361"/>
<dbReference type="SUPFAM" id="SSF100950">
    <property type="entry name" value="NagB/RpiA/CoA transferase-like"/>
    <property type="match status" value="1"/>
</dbReference>
<dbReference type="Gene3D" id="1.20.120.420">
    <property type="entry name" value="translation initiation factor eif-2b, domain 1"/>
    <property type="match status" value="1"/>
</dbReference>
<dbReference type="InterPro" id="IPR005251">
    <property type="entry name" value="IF-M1Pi"/>
</dbReference>
<dbReference type="Gene3D" id="3.40.50.10470">
    <property type="entry name" value="Translation initiation factor eif-2b, domain 2"/>
    <property type="match status" value="1"/>
</dbReference>
<comment type="catalytic activity">
    <reaction evidence="2 3">
        <text>5-(methylsulfanyl)-alpha-D-ribose 1-phosphate = 5-(methylsulfanyl)-D-ribulose 1-phosphate</text>
        <dbReference type="Rhea" id="RHEA:19989"/>
        <dbReference type="ChEBI" id="CHEBI:58533"/>
        <dbReference type="ChEBI" id="CHEBI:58548"/>
        <dbReference type="EC" id="5.3.1.23"/>
    </reaction>
</comment>
<keyword evidence="3" id="KW-0028">Amino-acid biosynthesis</keyword>
<feature type="binding site" evidence="3">
    <location>
        <position position="197"/>
    </location>
    <ligand>
        <name>substrate</name>
    </ligand>
</feature>
<evidence type="ECO:0000256" key="4">
    <source>
        <dbReference type="SAM" id="Phobius"/>
    </source>
</evidence>
<proteinExistence type="inferred from homology"/>
<evidence type="ECO:0000256" key="1">
    <source>
        <dbReference type="ARBA" id="ARBA00023235"/>
    </source>
</evidence>
<dbReference type="NCBIfam" id="TIGR00512">
    <property type="entry name" value="salvage_mtnA"/>
    <property type="match status" value="1"/>
</dbReference>
<dbReference type="EMBL" id="AECS01000037">
    <property type="protein sequence ID" value="EFQ04176.1"/>
    <property type="molecule type" value="Genomic_DNA"/>
</dbReference>
<sequence>MKTLTWEKNTLILLDQTKLPTQEEYLQCSSWRQVEEAIKVLAVRGAPAIGVAAAYAVVLAALELKKETDFRQKLVDVIITLDKARPTAVNLHWGLERMNQVIQEHRDASVETLIEALEDEAKFIYAEDVDVNKCIGRFGAEALIARIRKDKFTVLTHCNAGALATADIGTALGVIRNLHGKGRIANVFADETRPLLQGARLTATELQADKIPVTLITDNMAAWVMKTRQVDAVIVGADRITANGDTANKIGTYGVALAAKVHGIPFFVAAPISTFDLSMKSGEEIPIEERNHDEVRNIQGVQTALKNTPVFNPAFDVTPHEYITAIITQDGVIDHPDTLSIAEFFRNREE</sequence>
<dbReference type="AlphaFoldDB" id="E2ZCI9"/>
<dbReference type="eggNOG" id="COG0182">
    <property type="taxonomic scope" value="Bacteria"/>
</dbReference>
<dbReference type="UniPathway" id="UPA00904">
    <property type="reaction ID" value="UER00874"/>
</dbReference>
<dbReference type="PANTHER" id="PTHR43475">
    <property type="entry name" value="METHYLTHIORIBOSE-1-PHOSPHATE ISOMERASE"/>
    <property type="match status" value="1"/>
</dbReference>
<organism evidence="5 6">
    <name type="scientific">Megasphaera micronuciformis F0359</name>
    <dbReference type="NCBI Taxonomy" id="706434"/>
    <lineage>
        <taxon>Bacteria</taxon>
        <taxon>Bacillati</taxon>
        <taxon>Bacillota</taxon>
        <taxon>Negativicutes</taxon>
        <taxon>Veillonellales</taxon>
        <taxon>Veillonellaceae</taxon>
        <taxon>Megasphaera</taxon>
    </lineage>
</organism>
<dbReference type="HOGENOM" id="CLU_016218_1_2_9"/>
<keyword evidence="6" id="KW-1185">Reference proteome</keyword>
<evidence type="ECO:0000256" key="3">
    <source>
        <dbReference type="HAMAP-Rule" id="MF_01678"/>
    </source>
</evidence>
<dbReference type="InterPro" id="IPR037171">
    <property type="entry name" value="NagB/RpiA_transferase-like"/>
</dbReference>
<comment type="pathway">
    <text evidence="3">Amino-acid biosynthesis; L-methionine biosynthesis via salvage pathway; L-methionine from S-methyl-5-thio-alpha-D-ribose 1-phosphate: step 1/6.</text>
</comment>
<dbReference type="FunFam" id="1.20.120.420:FF:000003">
    <property type="entry name" value="Methylthioribose-1-phosphate isomerase"/>
    <property type="match status" value="1"/>
</dbReference>
<dbReference type="Proteomes" id="UP000003195">
    <property type="component" value="Unassembled WGS sequence"/>
</dbReference>
<reference evidence="5 6" key="1">
    <citation type="submission" date="2010-08" db="EMBL/GenBank/DDBJ databases">
        <authorList>
            <person name="Weinstock G."/>
            <person name="Sodergren E."/>
            <person name="Clifton S."/>
            <person name="Fulton L."/>
            <person name="Fulton B."/>
            <person name="Courtney L."/>
            <person name="Fronick C."/>
            <person name="Harrison M."/>
            <person name="Strong C."/>
            <person name="Farmer C."/>
            <person name="Delahaunty K."/>
            <person name="Markovic C."/>
            <person name="Hall O."/>
            <person name="Minx P."/>
            <person name="Tomlinson C."/>
            <person name="Mitreva M."/>
            <person name="Hou S."/>
            <person name="Chen J."/>
            <person name="Wollam A."/>
            <person name="Pepin K.H."/>
            <person name="Johnson M."/>
            <person name="Bhonagiri V."/>
            <person name="Zhang X."/>
            <person name="Suruliraj S."/>
            <person name="Warren W."/>
            <person name="Chinwalla A."/>
            <person name="Mardis E.R."/>
            <person name="Wilson R.K."/>
        </authorList>
    </citation>
    <scope>NUCLEOTIDE SEQUENCE [LARGE SCALE GENOMIC DNA]</scope>
    <source>
        <strain evidence="5 6">F0359</strain>
    </source>
</reference>
<dbReference type="InterPro" id="IPR042529">
    <property type="entry name" value="IF_2B-like_C"/>
</dbReference>
<keyword evidence="4" id="KW-0812">Transmembrane</keyword>